<reference evidence="3" key="1">
    <citation type="submission" date="2016-11" db="EMBL/GenBank/DDBJ databases">
        <authorList>
            <person name="Varghese N."/>
            <person name="Submissions S."/>
        </authorList>
    </citation>
    <scope>NUCLEOTIDE SEQUENCE [LARGE SCALE GENOMIC DNA]</scope>
    <source>
        <strain evidence="3">DSM 22623</strain>
    </source>
</reference>
<keyword evidence="3" id="KW-1185">Reference proteome</keyword>
<evidence type="ECO:0000313" key="3">
    <source>
        <dbReference type="Proteomes" id="UP000184432"/>
    </source>
</evidence>
<dbReference type="AlphaFoldDB" id="A0A1M6HER0"/>
<protein>
    <recommendedName>
        <fullName evidence="4">Outer membrane protein beta-barrel domain-containing protein</fullName>
    </recommendedName>
</protein>
<dbReference type="RefSeq" id="WP_073317159.1">
    <property type="nucleotide sequence ID" value="NZ_FQYP01000006.1"/>
</dbReference>
<evidence type="ECO:0000313" key="2">
    <source>
        <dbReference type="EMBL" id="SHJ20692.1"/>
    </source>
</evidence>
<evidence type="ECO:0008006" key="4">
    <source>
        <dbReference type="Google" id="ProtNLM"/>
    </source>
</evidence>
<sequence>MKKTIFIAILLGSILTAKAQDTQASGSQNASVEKSVFGIQAGFAGLWVHNELKLTNQLALRTEIGFDAYENDDYYPDAGFLFSTVLTLEPRWYYNLNKRASQSKSIDGNSGNFFALKSSLRLEDLLIEFGDDEDVNMVNNLSIVPTWGIRRNLGKHFNYEAGAGIGYIHFFAKDAEFEKDKGELAINLHLRIGYRF</sequence>
<proteinExistence type="predicted"/>
<name>A0A1M6HER0_9FLAO</name>
<feature type="chain" id="PRO_5013155607" description="Outer membrane protein beta-barrel domain-containing protein" evidence="1">
    <location>
        <begin position="20"/>
        <end position="196"/>
    </location>
</feature>
<evidence type="ECO:0000256" key="1">
    <source>
        <dbReference type="SAM" id="SignalP"/>
    </source>
</evidence>
<accession>A0A1M6HER0</accession>
<feature type="signal peptide" evidence="1">
    <location>
        <begin position="1"/>
        <end position="19"/>
    </location>
</feature>
<dbReference type="EMBL" id="FQYP01000006">
    <property type="protein sequence ID" value="SHJ20692.1"/>
    <property type="molecule type" value="Genomic_DNA"/>
</dbReference>
<organism evidence="2 3">
    <name type="scientific">Aquimarina spongiae</name>
    <dbReference type="NCBI Taxonomy" id="570521"/>
    <lineage>
        <taxon>Bacteria</taxon>
        <taxon>Pseudomonadati</taxon>
        <taxon>Bacteroidota</taxon>
        <taxon>Flavobacteriia</taxon>
        <taxon>Flavobacteriales</taxon>
        <taxon>Flavobacteriaceae</taxon>
        <taxon>Aquimarina</taxon>
    </lineage>
</organism>
<dbReference type="STRING" id="570521.SAMN04488508_106247"/>
<keyword evidence="1" id="KW-0732">Signal</keyword>
<dbReference type="Proteomes" id="UP000184432">
    <property type="component" value="Unassembled WGS sequence"/>
</dbReference>
<gene>
    <name evidence="2" type="ORF">SAMN04488508_106247</name>
</gene>